<evidence type="ECO:0000313" key="4">
    <source>
        <dbReference type="EMBL" id="PMD19700.1"/>
    </source>
</evidence>
<evidence type="ECO:0000256" key="1">
    <source>
        <dbReference type="ARBA" id="ARBA00023242"/>
    </source>
</evidence>
<accession>A0A2J6Q086</accession>
<organism evidence="4 5">
    <name type="scientific">Hyaloscypha hepaticicola</name>
    <dbReference type="NCBI Taxonomy" id="2082293"/>
    <lineage>
        <taxon>Eukaryota</taxon>
        <taxon>Fungi</taxon>
        <taxon>Dikarya</taxon>
        <taxon>Ascomycota</taxon>
        <taxon>Pezizomycotina</taxon>
        <taxon>Leotiomycetes</taxon>
        <taxon>Helotiales</taxon>
        <taxon>Hyaloscyphaceae</taxon>
        <taxon>Hyaloscypha</taxon>
    </lineage>
</organism>
<dbReference type="Proteomes" id="UP000235672">
    <property type="component" value="Unassembled WGS sequence"/>
</dbReference>
<sequence length="278" mass="30404">MPAILPTKILRFKPGQNSDKQDKSCDICMGKKSNCNGALPQCFQCIKAGSECRYTIIGEKGCIANPEGEKMRGLADLFPQEEMKNDMLSTMAVETPSLLSQEENSVSDREDNRSLPKGHSQDPRELLRVYTFGIQKQTQDVVNGSTPGANSNPKQQEEISRITQRIQDAHILATGGTGPPSISLLVIETPHVEVPDAIDTLQLPSNVLGNCGTIHFDKSYLDISRTKLAETDPANSFIYHIAIGFFSLAFRYFPGSNNCVGVLLVQGGYKIIAADLLK</sequence>
<dbReference type="OrthoDB" id="3364175at2759"/>
<feature type="compositionally biased region" description="Polar residues" evidence="2">
    <location>
        <begin position="140"/>
        <end position="154"/>
    </location>
</feature>
<dbReference type="GO" id="GO:0000981">
    <property type="term" value="F:DNA-binding transcription factor activity, RNA polymerase II-specific"/>
    <property type="evidence" value="ECO:0007669"/>
    <property type="project" value="InterPro"/>
</dbReference>
<feature type="region of interest" description="Disordered" evidence="2">
    <location>
        <begin position="140"/>
        <end position="159"/>
    </location>
</feature>
<dbReference type="PROSITE" id="PS50048">
    <property type="entry name" value="ZN2_CY6_FUNGAL_2"/>
    <property type="match status" value="1"/>
</dbReference>
<evidence type="ECO:0000259" key="3">
    <source>
        <dbReference type="PROSITE" id="PS50048"/>
    </source>
</evidence>
<evidence type="ECO:0000313" key="5">
    <source>
        <dbReference type="Proteomes" id="UP000235672"/>
    </source>
</evidence>
<dbReference type="Gene3D" id="4.10.240.10">
    <property type="entry name" value="Zn(2)-C6 fungal-type DNA-binding domain"/>
    <property type="match status" value="1"/>
</dbReference>
<feature type="compositionally biased region" description="Basic and acidic residues" evidence="2">
    <location>
        <begin position="106"/>
        <end position="122"/>
    </location>
</feature>
<feature type="region of interest" description="Disordered" evidence="2">
    <location>
        <begin position="97"/>
        <end position="122"/>
    </location>
</feature>
<dbReference type="EMBL" id="KZ613488">
    <property type="protein sequence ID" value="PMD19700.1"/>
    <property type="molecule type" value="Genomic_DNA"/>
</dbReference>
<dbReference type="CDD" id="cd00067">
    <property type="entry name" value="GAL4"/>
    <property type="match status" value="1"/>
</dbReference>
<name>A0A2J6Q086_9HELO</name>
<dbReference type="GO" id="GO:0008270">
    <property type="term" value="F:zinc ion binding"/>
    <property type="evidence" value="ECO:0007669"/>
    <property type="project" value="InterPro"/>
</dbReference>
<reference evidence="4 5" key="1">
    <citation type="submission" date="2016-05" db="EMBL/GenBank/DDBJ databases">
        <title>A degradative enzymes factory behind the ericoid mycorrhizal symbiosis.</title>
        <authorList>
            <consortium name="DOE Joint Genome Institute"/>
            <person name="Martino E."/>
            <person name="Morin E."/>
            <person name="Grelet G."/>
            <person name="Kuo A."/>
            <person name="Kohler A."/>
            <person name="Daghino S."/>
            <person name="Barry K."/>
            <person name="Choi C."/>
            <person name="Cichocki N."/>
            <person name="Clum A."/>
            <person name="Copeland A."/>
            <person name="Hainaut M."/>
            <person name="Haridas S."/>
            <person name="Labutti K."/>
            <person name="Lindquist E."/>
            <person name="Lipzen A."/>
            <person name="Khouja H.-R."/>
            <person name="Murat C."/>
            <person name="Ohm R."/>
            <person name="Olson A."/>
            <person name="Spatafora J."/>
            <person name="Veneault-Fourrey C."/>
            <person name="Henrissat B."/>
            <person name="Grigoriev I."/>
            <person name="Martin F."/>
            <person name="Perotto S."/>
        </authorList>
    </citation>
    <scope>NUCLEOTIDE SEQUENCE [LARGE SCALE GENOMIC DNA]</scope>
    <source>
        <strain evidence="4 5">UAMH 7357</strain>
    </source>
</reference>
<gene>
    <name evidence="4" type="ORF">NA56DRAFT_197698</name>
</gene>
<dbReference type="SMART" id="SM00066">
    <property type="entry name" value="GAL4"/>
    <property type="match status" value="1"/>
</dbReference>
<protein>
    <recommendedName>
        <fullName evidence="3">Zn(2)-C6 fungal-type domain-containing protein</fullName>
    </recommendedName>
</protein>
<evidence type="ECO:0000256" key="2">
    <source>
        <dbReference type="SAM" id="MobiDB-lite"/>
    </source>
</evidence>
<keyword evidence="5" id="KW-1185">Reference proteome</keyword>
<keyword evidence="1" id="KW-0539">Nucleus</keyword>
<dbReference type="Pfam" id="PF00172">
    <property type="entry name" value="Zn_clus"/>
    <property type="match status" value="1"/>
</dbReference>
<feature type="domain" description="Zn(2)-C6 fungal-type" evidence="3">
    <location>
        <begin position="24"/>
        <end position="54"/>
    </location>
</feature>
<dbReference type="SUPFAM" id="SSF57701">
    <property type="entry name" value="Zn2/Cys6 DNA-binding domain"/>
    <property type="match status" value="1"/>
</dbReference>
<dbReference type="InterPro" id="IPR036864">
    <property type="entry name" value="Zn2-C6_fun-type_DNA-bd_sf"/>
</dbReference>
<dbReference type="AlphaFoldDB" id="A0A2J6Q086"/>
<proteinExistence type="predicted"/>
<dbReference type="InterPro" id="IPR001138">
    <property type="entry name" value="Zn2Cys6_DnaBD"/>
</dbReference>